<dbReference type="SUPFAM" id="SSF52540">
    <property type="entry name" value="P-loop containing nucleoside triphosphate hydrolases"/>
    <property type="match status" value="1"/>
</dbReference>
<dbReference type="Gene3D" id="3.40.50.300">
    <property type="entry name" value="P-loop containing nucleotide triphosphate hydrolases"/>
    <property type="match status" value="1"/>
</dbReference>
<dbReference type="FunFam" id="3.30.70.141:FF:000010">
    <property type="entry name" value="Nucleoside diphosphate kinase 7"/>
    <property type="match status" value="1"/>
</dbReference>
<feature type="binding site" evidence="15">
    <location>
        <position position="89"/>
    </location>
    <ligand>
        <name>ATP</name>
        <dbReference type="ChEBI" id="CHEBI:30616"/>
    </ligand>
</feature>
<dbReference type="GO" id="GO:0033862">
    <property type="term" value="F:UMP kinase activity"/>
    <property type="evidence" value="ECO:0007669"/>
    <property type="project" value="RHEA"/>
</dbReference>
<dbReference type="InterPro" id="IPR007858">
    <property type="entry name" value="Dpy-30_motif"/>
</dbReference>
<dbReference type="GO" id="GO:0016787">
    <property type="term" value="F:hydrolase activity"/>
    <property type="evidence" value="ECO:0007669"/>
    <property type="project" value="UniProtKB-KW"/>
</dbReference>
<evidence type="ECO:0000256" key="15">
    <source>
        <dbReference type="PROSITE-ProRule" id="PRU00706"/>
    </source>
</evidence>
<feature type="region of interest" description="Disordered" evidence="16">
    <location>
        <begin position="149"/>
        <end position="169"/>
    </location>
</feature>
<dbReference type="NCBIfam" id="TIGR01359">
    <property type="entry name" value="UMP_CMP_kin_fam"/>
    <property type="match status" value="1"/>
</dbReference>
<accession>A0A5J4Z6S6</accession>
<feature type="domain" description="Nucleoside diphosphate kinase-like" evidence="17">
    <location>
        <begin position="1"/>
        <end position="139"/>
    </location>
</feature>
<dbReference type="PROSITE" id="PS00469">
    <property type="entry name" value="NDPK"/>
    <property type="match status" value="1"/>
</dbReference>
<dbReference type="PROSITE" id="PS00113">
    <property type="entry name" value="ADENYLATE_KINASE"/>
    <property type="match status" value="1"/>
</dbReference>
<feature type="active site" description="Pros-phosphohistidine intermediate" evidence="15">
    <location>
        <position position="116"/>
    </location>
</feature>
<feature type="binding site" evidence="15">
    <location>
        <position position="83"/>
    </location>
    <ligand>
        <name>ATP</name>
        <dbReference type="ChEBI" id="CHEBI:30616"/>
    </ligand>
</feature>
<evidence type="ECO:0000256" key="16">
    <source>
        <dbReference type="SAM" id="MobiDB-lite"/>
    </source>
</evidence>
<comment type="catalytic activity">
    <reaction evidence="14">
        <text>CMP + ATP = CDP + ADP</text>
        <dbReference type="Rhea" id="RHEA:11600"/>
        <dbReference type="ChEBI" id="CHEBI:30616"/>
        <dbReference type="ChEBI" id="CHEBI:58069"/>
        <dbReference type="ChEBI" id="CHEBI:60377"/>
        <dbReference type="ChEBI" id="CHEBI:456216"/>
        <dbReference type="EC" id="2.7.4.14"/>
    </reaction>
</comment>
<dbReference type="AlphaFoldDB" id="A0A5J4Z6S6"/>
<dbReference type="Gene3D" id="1.20.890.10">
    <property type="entry name" value="cAMP-dependent protein kinase regulatory subunit, dimerization-anchoring domain"/>
    <property type="match status" value="1"/>
</dbReference>
<keyword evidence="10" id="KW-0546">Nucleotide metabolism</keyword>
<dbReference type="InterPro" id="IPR034907">
    <property type="entry name" value="NDK-like_dom"/>
</dbReference>
<evidence type="ECO:0000256" key="7">
    <source>
        <dbReference type="ARBA" id="ARBA00022801"/>
    </source>
</evidence>
<dbReference type="SUPFAM" id="SSF54919">
    <property type="entry name" value="Nucleoside diphosphate kinase, NDK"/>
    <property type="match status" value="1"/>
</dbReference>
<feature type="binding site" evidence="14">
    <location>
        <position position="396"/>
    </location>
    <ligand>
        <name>ATP</name>
        <dbReference type="ChEBI" id="CHEBI:30616"/>
    </ligand>
</feature>
<evidence type="ECO:0000256" key="1">
    <source>
        <dbReference type="ARBA" id="ARBA00004138"/>
    </source>
</evidence>
<evidence type="ECO:0000259" key="17">
    <source>
        <dbReference type="SMART" id="SM00562"/>
    </source>
</evidence>
<dbReference type="PANTHER" id="PTHR46161">
    <property type="entry name" value="NUCLEOSIDE DIPHOSPHATE KINASE"/>
    <property type="match status" value="1"/>
</dbReference>
<keyword evidence="8 14" id="KW-0067">ATP-binding</keyword>
<dbReference type="InterPro" id="IPR027417">
    <property type="entry name" value="P-loop_NTPase"/>
</dbReference>
<evidence type="ECO:0000256" key="4">
    <source>
        <dbReference type="ARBA" id="ARBA00022679"/>
    </source>
</evidence>
<dbReference type="InterPro" id="IPR023005">
    <property type="entry name" value="Nucleoside_diP_kinase_AS"/>
</dbReference>
<comment type="function">
    <text evidence="14">Catalyzes the phosphorylation of pyrimidine nucleoside monophosphates at the expense of ATP. Plays an important role in de novo pyrimidine nucleotide biosynthesis. Has preference for UMP and CMP as phosphate acceptors.</text>
</comment>
<feature type="compositionally biased region" description="Low complexity" evidence="16">
    <location>
        <begin position="149"/>
        <end position="166"/>
    </location>
</feature>
<feature type="region of interest" description="LID" evidence="14">
    <location>
        <begin position="350"/>
        <end position="360"/>
    </location>
</feature>
<evidence type="ECO:0000256" key="6">
    <source>
        <dbReference type="ARBA" id="ARBA00022777"/>
    </source>
</evidence>
<keyword evidence="4 14" id="KW-0808">Transferase</keyword>
<gene>
    <name evidence="18" type="ORF">FVE85_6610</name>
</gene>
<dbReference type="GO" id="GO:0006221">
    <property type="term" value="P:pyrimidine nucleotide biosynthetic process"/>
    <property type="evidence" value="ECO:0007669"/>
    <property type="project" value="UniProtKB-UniRule"/>
</dbReference>
<evidence type="ECO:0000256" key="13">
    <source>
        <dbReference type="ARBA" id="ARBA00048116"/>
    </source>
</evidence>
<keyword evidence="5 14" id="KW-0547">Nucleotide-binding</keyword>
<dbReference type="InterPro" id="IPR033690">
    <property type="entry name" value="Adenylat_kinase_CS"/>
</dbReference>
<dbReference type="EMBL" id="VRMN01000001">
    <property type="protein sequence ID" value="KAA8499025.1"/>
    <property type="molecule type" value="Genomic_DNA"/>
</dbReference>
<comment type="similarity">
    <text evidence="14">Belongs to the adenylate kinase family. UMP-CMP kinase subfamily.</text>
</comment>
<feature type="binding site" evidence="14">
    <location>
        <begin position="236"/>
        <end position="241"/>
    </location>
    <ligand>
        <name>ATP</name>
        <dbReference type="ChEBI" id="CHEBI:30616"/>
    </ligand>
</feature>
<evidence type="ECO:0000256" key="9">
    <source>
        <dbReference type="ARBA" id="ARBA00022975"/>
    </source>
</evidence>
<keyword evidence="6 14" id="KW-0418">Kinase</keyword>
<feature type="binding site" evidence="15">
    <location>
        <position position="9"/>
    </location>
    <ligand>
        <name>ATP</name>
        <dbReference type="ChEBI" id="CHEBI:30616"/>
    </ligand>
</feature>
<feature type="binding site" evidence="15">
    <location>
        <position position="55"/>
    </location>
    <ligand>
        <name>ATP</name>
        <dbReference type="ChEBI" id="CHEBI:30616"/>
    </ligand>
</feature>
<dbReference type="GO" id="GO:0006207">
    <property type="term" value="P:'de novo' pyrimidine nucleobase biosynthetic process"/>
    <property type="evidence" value="ECO:0007669"/>
    <property type="project" value="InterPro"/>
</dbReference>
<dbReference type="OMA" id="NCRRHEG"/>
<dbReference type="GO" id="GO:0005929">
    <property type="term" value="C:cilium"/>
    <property type="evidence" value="ECO:0007669"/>
    <property type="project" value="UniProtKB-SubCell"/>
</dbReference>
<sequence>MEQTLALVKPDAFARKDEVVLKVVSAGFTVEKSAELQLTPARAAQFYAEHAGKPFLDDLCNFMCSGRVLAMVLSKEGAIKAWRELMGPTDSVAARSTAPDSMRALFGTDKQKNACHGSDSPEAAAREIAFFFPPSGEIPDLATGAAQAAPMEGGAAAEPAANAPPARSEGQVRAAALAKEYLETKLTGTLTGALAELAKDTPADPIAYLVDYLRKFNPHPQGSPYAKIVFVLGGPGSGKGTQSANIVRDFGWTHVSAGDLLRDEVQSKSTQGKMIGDMIKNGQIVPGHITIGLLKKAIVKATDAGAPGVLVDGFPRKVDQAGMFEKMVAKAEFTLFFDCPEKVMEERLLERGKTSGRSDDNIKSIKKRFKTFVEQSMPVIDYYEAKGSVRRINATKPVDEVYRTINAIFTEAMQVGNEKAASLTAPAAPPARAGSKPKPQAQLAEVAKMPSNKSEGEAGPALTRHVFSTALAPNVVAEQPSAEGQEMPASAAVPVGSETLPVEAAVAPEPAAPYVAPVVAPAETSLEAPAELSAEPADDQALDPEPEPKPKPEPALAPPPPPPPASDSDVLSPRSDQLQAAPELPEDSAQSPTPMPA</sequence>
<feature type="region of interest" description="Disordered" evidence="16">
    <location>
        <begin position="421"/>
        <end position="459"/>
    </location>
</feature>
<keyword evidence="19" id="KW-1185">Reference proteome</keyword>
<dbReference type="Pfam" id="PF00406">
    <property type="entry name" value="ADK"/>
    <property type="match status" value="1"/>
</dbReference>
<feature type="binding site" evidence="14">
    <location>
        <position position="357"/>
    </location>
    <ligand>
        <name>a ribonucleoside 5'-phosphate</name>
        <dbReference type="ChEBI" id="CHEBI:58043"/>
    </ligand>
</feature>
<dbReference type="EC" id="2.7.4.14" evidence="14"/>
<feature type="compositionally biased region" description="Acidic residues" evidence="16">
    <location>
        <begin position="536"/>
        <end position="545"/>
    </location>
</feature>
<feature type="binding site" evidence="14">
    <location>
        <position position="262"/>
    </location>
    <ligand>
        <name>a ribonucleoside 5'-phosphate</name>
        <dbReference type="ChEBI" id="CHEBI:58043"/>
    </ligand>
</feature>
<evidence type="ECO:0000256" key="8">
    <source>
        <dbReference type="ARBA" id="ARBA00022840"/>
    </source>
</evidence>
<evidence type="ECO:0000256" key="2">
    <source>
        <dbReference type="ARBA" id="ARBA00008142"/>
    </source>
</evidence>
<comment type="catalytic activity">
    <reaction evidence="13 14">
        <text>UMP + ATP = UDP + ADP</text>
        <dbReference type="Rhea" id="RHEA:24400"/>
        <dbReference type="ChEBI" id="CHEBI:30616"/>
        <dbReference type="ChEBI" id="CHEBI:57865"/>
        <dbReference type="ChEBI" id="CHEBI:58223"/>
        <dbReference type="ChEBI" id="CHEBI:456216"/>
        <dbReference type="EC" id="2.7.4.14"/>
    </reaction>
</comment>
<dbReference type="PROSITE" id="PS51374">
    <property type="entry name" value="NDPK_LIKE"/>
    <property type="match status" value="1"/>
</dbReference>
<dbReference type="GO" id="GO:0005737">
    <property type="term" value="C:cytoplasm"/>
    <property type="evidence" value="ECO:0007669"/>
    <property type="project" value="UniProtKB-SubCell"/>
</dbReference>
<evidence type="ECO:0000256" key="11">
    <source>
        <dbReference type="ARBA" id="ARBA00023242"/>
    </source>
</evidence>
<comment type="subcellular location">
    <subcellularLocation>
        <location evidence="1">Cell projection</location>
        <location evidence="1">Cilium</location>
    </subcellularLocation>
    <subcellularLocation>
        <location evidence="14">Cytoplasm</location>
    </subcellularLocation>
    <subcellularLocation>
        <location evidence="14">Nucleus</location>
    </subcellularLocation>
</comment>
<keyword evidence="11 14" id="KW-0539">Nucleus</keyword>
<feature type="binding site" evidence="15">
    <location>
        <position position="103"/>
    </location>
    <ligand>
        <name>ATP</name>
        <dbReference type="ChEBI" id="CHEBI:30616"/>
    </ligand>
</feature>
<dbReference type="GO" id="GO:0005634">
    <property type="term" value="C:nucleus"/>
    <property type="evidence" value="ECO:0007669"/>
    <property type="project" value="UniProtKB-SubCell"/>
</dbReference>
<protein>
    <recommendedName>
        <fullName evidence="14">UMP-CMP kinase</fullName>
        <ecNumber evidence="14">2.7.4.14</ecNumber>
    </recommendedName>
    <alternativeName>
        <fullName evidence="14">Deoxycytidylate kinase</fullName>
        <shortName evidence="14">CK</shortName>
        <shortName evidence="14">dCMP kinase</shortName>
    </alternativeName>
    <alternativeName>
        <fullName evidence="14">Uridine monophosphate/cytidine monophosphate kinase</fullName>
        <shortName evidence="14">UMP/CMP kinase</shortName>
        <shortName evidence="14">UMP/CMPK</shortName>
    </alternativeName>
</protein>
<dbReference type="InterPro" id="IPR000850">
    <property type="entry name" value="Adenylat/UMP-CMP_kin"/>
</dbReference>
<name>A0A5J4Z6S6_PORPP</name>
<feature type="region of interest" description="Disordered" evidence="16">
    <location>
        <begin position="526"/>
        <end position="597"/>
    </location>
</feature>
<evidence type="ECO:0000313" key="18">
    <source>
        <dbReference type="EMBL" id="KAA8499025.1"/>
    </source>
</evidence>
<dbReference type="Pfam" id="PF05186">
    <property type="entry name" value="Dpy-30"/>
    <property type="match status" value="1"/>
</dbReference>
<comment type="caution">
    <text evidence="18">The sequence shown here is derived from an EMBL/GenBank/DDBJ whole genome shotgun (WGS) entry which is preliminary data.</text>
</comment>
<dbReference type="GO" id="GO:0036430">
    <property type="term" value="F:CMP kinase activity"/>
    <property type="evidence" value="ECO:0007669"/>
    <property type="project" value="RHEA"/>
</dbReference>
<feature type="compositionally biased region" description="Pro residues" evidence="16">
    <location>
        <begin position="553"/>
        <end position="565"/>
    </location>
</feature>
<keyword evidence="12" id="KW-0966">Cell projection</keyword>
<dbReference type="SMART" id="SM00562">
    <property type="entry name" value="NDK"/>
    <property type="match status" value="1"/>
</dbReference>
<comment type="subunit">
    <text evidence="14">Monomer.</text>
</comment>
<dbReference type="PRINTS" id="PR00094">
    <property type="entry name" value="ADENYLTKNASE"/>
</dbReference>
<keyword evidence="9 14" id="KW-0665">Pyrimidine biosynthesis</keyword>
<dbReference type="Gene3D" id="3.30.70.141">
    <property type="entry name" value="Nucleoside diphosphate kinase-like domain"/>
    <property type="match status" value="1"/>
</dbReference>
<comment type="catalytic activity">
    <reaction evidence="14">
        <text>dCMP + ATP = dCDP + ADP</text>
        <dbReference type="Rhea" id="RHEA:25094"/>
        <dbReference type="ChEBI" id="CHEBI:30616"/>
        <dbReference type="ChEBI" id="CHEBI:57566"/>
        <dbReference type="ChEBI" id="CHEBI:58593"/>
        <dbReference type="ChEBI" id="CHEBI:456216"/>
        <dbReference type="EC" id="2.7.4.14"/>
    </reaction>
</comment>
<evidence type="ECO:0000256" key="14">
    <source>
        <dbReference type="HAMAP-Rule" id="MF_03172"/>
    </source>
</evidence>
<dbReference type="PANTHER" id="PTHR46161:SF3">
    <property type="entry name" value="NUCLEOSIDE DIPHOSPHATE KINASE DDB_G0292928-RELATED"/>
    <property type="match status" value="1"/>
</dbReference>
<dbReference type="CDD" id="cd01428">
    <property type="entry name" value="ADK"/>
    <property type="match status" value="1"/>
</dbReference>
<dbReference type="GO" id="GO:0005524">
    <property type="term" value="F:ATP binding"/>
    <property type="evidence" value="ECO:0007669"/>
    <property type="project" value="UniProtKB-KW"/>
</dbReference>
<evidence type="ECO:0000256" key="3">
    <source>
        <dbReference type="ARBA" id="ARBA00022490"/>
    </source>
</evidence>
<organism evidence="18 19">
    <name type="scientific">Porphyridium purpureum</name>
    <name type="common">Red alga</name>
    <name type="synonym">Porphyridium cruentum</name>
    <dbReference type="NCBI Taxonomy" id="35688"/>
    <lineage>
        <taxon>Eukaryota</taxon>
        <taxon>Rhodophyta</taxon>
        <taxon>Bangiophyceae</taxon>
        <taxon>Porphyridiales</taxon>
        <taxon>Porphyridiaceae</taxon>
        <taxon>Porphyridium</taxon>
    </lineage>
</organism>
<evidence type="ECO:0000256" key="10">
    <source>
        <dbReference type="ARBA" id="ARBA00023080"/>
    </source>
</evidence>
<dbReference type="OrthoDB" id="442176at2759"/>
<dbReference type="InterPro" id="IPR006266">
    <property type="entry name" value="UMP_CMP_kinase"/>
</dbReference>
<feature type="binding site" evidence="14">
    <location>
        <begin position="283"/>
        <end position="285"/>
    </location>
    <ligand>
        <name>a ribonucleoside 5'-phosphate</name>
        <dbReference type="ChEBI" id="CHEBI:58043"/>
    </ligand>
</feature>
<dbReference type="CDD" id="cd22970">
    <property type="entry name" value="DD_NDKH5-like"/>
    <property type="match status" value="1"/>
</dbReference>
<dbReference type="GO" id="GO:0036431">
    <property type="term" value="F:dCMP kinase activity"/>
    <property type="evidence" value="ECO:0007669"/>
    <property type="project" value="RHEA"/>
</dbReference>
<feature type="compositionally biased region" description="Low complexity" evidence="16">
    <location>
        <begin position="421"/>
        <end position="439"/>
    </location>
</feature>
<feature type="compositionally biased region" description="Polar residues" evidence="16">
    <location>
        <begin position="588"/>
        <end position="597"/>
    </location>
</feature>
<feature type="binding site" evidence="14">
    <location>
        <position position="351"/>
    </location>
    <ligand>
        <name>ATP</name>
        <dbReference type="ChEBI" id="CHEBI:30616"/>
    </ligand>
</feature>
<dbReference type="Proteomes" id="UP000324585">
    <property type="component" value="Unassembled WGS sequence"/>
</dbReference>
<comment type="similarity">
    <text evidence="2 15">Belongs to the NDK family.</text>
</comment>
<reference evidence="19" key="1">
    <citation type="journal article" date="2019" name="Nat. Commun.">
        <title>Expansion of phycobilisome linker gene families in mesophilic red algae.</title>
        <authorList>
            <person name="Lee J."/>
            <person name="Kim D."/>
            <person name="Bhattacharya D."/>
            <person name="Yoon H.S."/>
        </authorList>
    </citation>
    <scope>NUCLEOTIDE SEQUENCE [LARGE SCALE GENOMIC DNA]</scope>
    <source>
        <strain evidence="19">CCMP 1328</strain>
    </source>
</reference>
<evidence type="ECO:0000256" key="12">
    <source>
        <dbReference type="ARBA" id="ARBA00023273"/>
    </source>
</evidence>
<evidence type="ECO:0000313" key="19">
    <source>
        <dbReference type="Proteomes" id="UP000324585"/>
    </source>
</evidence>
<dbReference type="InterPro" id="IPR036850">
    <property type="entry name" value="NDK-like_dom_sf"/>
</dbReference>
<dbReference type="HAMAP" id="MF_00235">
    <property type="entry name" value="Adenylate_kinase_Adk"/>
    <property type="match status" value="1"/>
</dbReference>
<dbReference type="Pfam" id="PF00334">
    <property type="entry name" value="NDK"/>
    <property type="match status" value="1"/>
</dbReference>
<feature type="binding site" evidence="14">
    <location>
        <position position="368"/>
    </location>
    <ligand>
        <name>a ribonucleoside 5'-phosphate</name>
        <dbReference type="ChEBI" id="CHEBI:58043"/>
    </ligand>
</feature>
<comment type="domain">
    <text evidence="14">Consists of three domains, a large central CORE domain and two small peripheral domains, NMPbind and LID, which undergo movements during catalysis. The LID domain closes over the site of phosphoryl transfer upon ATP binding. Assembling and dissambling the active center during each catalytic cycle provides an effective means to prevent ATP hydrolysis.</text>
</comment>
<comment type="caution">
    <text evidence="14">Lacks conserved residue(s) required for the propagation of feature annotation.</text>
</comment>
<evidence type="ECO:0000256" key="5">
    <source>
        <dbReference type="ARBA" id="ARBA00022741"/>
    </source>
</evidence>
<keyword evidence="7" id="KW-0378">Hydrolase</keyword>
<feature type="binding site" evidence="15">
    <location>
        <position position="113"/>
    </location>
    <ligand>
        <name>ATP</name>
        <dbReference type="ChEBI" id="CHEBI:30616"/>
    </ligand>
</feature>
<comment type="cofactor">
    <cofactor evidence="14">
        <name>Mg(2+)</name>
        <dbReference type="ChEBI" id="CHEBI:18420"/>
    </cofactor>
    <text evidence="14">Binds 1 Mg(2+) ion per monomer.</text>
</comment>
<keyword evidence="3 14" id="KW-0963">Cytoplasm</keyword>
<dbReference type="FunFam" id="3.40.50.300:FF:000315">
    <property type="entry name" value="Adenylate kinase 1"/>
    <property type="match status" value="1"/>
</dbReference>
<feature type="compositionally biased region" description="Low complexity" evidence="16">
    <location>
        <begin position="526"/>
        <end position="535"/>
    </location>
</feature>
<proteinExistence type="inferred from homology"/>
<feature type="binding site" evidence="14">
    <location>
        <begin position="313"/>
        <end position="316"/>
    </location>
    <ligand>
        <name>a ribonucleoside 5'-phosphate</name>
        <dbReference type="ChEBI" id="CHEBI:58043"/>
    </ligand>
</feature>
<dbReference type="HAMAP" id="MF_03172">
    <property type="entry name" value="Adenylate_kinase_UMP_CMP_kin"/>
    <property type="match status" value="1"/>
</dbReference>